<feature type="transmembrane region" description="Helical" evidence="9">
    <location>
        <begin position="12"/>
        <end position="34"/>
    </location>
</feature>
<proteinExistence type="inferred from homology"/>
<dbReference type="SUPFAM" id="SSF82693">
    <property type="entry name" value="Multidrug efflux transporter AcrB pore domain, PN1, PN2, PC1 and PC2 subdomains"/>
    <property type="match status" value="4"/>
</dbReference>
<dbReference type="AlphaFoldDB" id="A0AAE3U2F9"/>
<comment type="caution">
    <text evidence="11">The sequence shown here is derived from an EMBL/GenBank/DDBJ whole genome shotgun (WGS) entry which is preliminary data.</text>
</comment>
<dbReference type="Pfam" id="PF00873">
    <property type="entry name" value="ACR_tran"/>
    <property type="match status" value="1"/>
</dbReference>
<feature type="transmembrane region" description="Helical" evidence="9">
    <location>
        <begin position="439"/>
        <end position="461"/>
    </location>
</feature>
<dbReference type="NCBIfam" id="NF000282">
    <property type="entry name" value="RND_permease_1"/>
    <property type="match status" value="1"/>
</dbReference>
<evidence type="ECO:0000256" key="3">
    <source>
        <dbReference type="ARBA" id="ARBA00022448"/>
    </source>
</evidence>
<dbReference type="NCBIfam" id="TIGR00915">
    <property type="entry name" value="2A0602"/>
    <property type="match status" value="1"/>
</dbReference>
<dbReference type="Gene3D" id="3.30.70.1320">
    <property type="entry name" value="Multidrug efflux transporter AcrB pore domain like"/>
    <property type="match status" value="1"/>
</dbReference>
<evidence type="ECO:0000256" key="1">
    <source>
        <dbReference type="ARBA" id="ARBA00004429"/>
    </source>
</evidence>
<evidence type="ECO:0000259" key="10">
    <source>
        <dbReference type="PROSITE" id="PS50156"/>
    </source>
</evidence>
<sequence length="1048" mass="112110">MLSATFIDRPRLAIVISLVITIAGLVALAVIPIAQFPDIVPPQVSVTMSYPGASAEIVQQSIAQPIESRVVGVDNMIYMKSTSGNDGSYTLTVSFAVGTDPDINAVNVQNRVNLAEAQLPQEARAQGISVKKKSSALMQLIALTSPDGNHDQLFLSNYATINIIDGLKRIRGVGDVTLLTPSDYSMRIWVTPQRLTSFNLTPNDIVDALKRQNIQAAIGRIGAQPALPDQQFQLTIQTKGRLSSVQEFESVILRANPDGSFVRIRDVARVELASKSSEQIGRQDGTAAAVLGIYQSPGGNAIATAEAIGQLLEKLKPSFPEGVEYQITYDTTKFVEESIHEVVKTLIEAFVLVIIVVYLFLGSVRATLIPLIAVPVSLVGTFAVMLALGFSANTVSLLALVLAIGIVVDDAIVVVEAVEAHLEKDPSIAPAEAARRAMAEITAPIIAITLVLLSVFVPVAFIPGISGELFRQFAVAVSVSMVISAINALTLSPALCAVMLKAHHRPKRGPIRYVLKGIDLARDGYASIVRRLVRVAVLGLVVLAALIVGTGWLFKTTPTGFLPSEDQGAIFGEIVLPDGASVNRTDAVTKRVEEMLRSTDGVQGVMSVVGYSLLDGQVKSNSALLVMTLKPFADRTEPELSVNGLIAKFSGQLQAIREANVIVYNLPPIIGLGTGSGFEYQLLSLSGGSATEIAQVSRGLVFAANQDPVLTRVFTTYAATTPQLYLDINREKVQTLGIEVSDVFNVLQSVLGSAYANDFNLFGRTWQVTVQGEASERAQIEDIYRINVRNNKGQMVPVRAFAEARLILGPQLIVRYNNYVSATINGEPAPGRSSGEAIAAMQDVSAKTLPPGYSYEWTGTALQEIEASGKTAIILGLAVLFAYLFLVGLYESWTIPVAVLLSVTAGIAGAMLALKIAGLDNNLYAQIGLVVLIALAAKNGILIVEFAMERRRHGLEISEAAVEGARERFRAVMMTSFAFIAGLIPLVTAEGAGMLSRRGVGTAVFGGMLAAALVGIFLIPVLYVIFQWLREKLKGIKRIPKPQVTKNS</sequence>
<evidence type="ECO:0000256" key="6">
    <source>
        <dbReference type="ARBA" id="ARBA00022692"/>
    </source>
</evidence>
<dbReference type="SUPFAM" id="SSF82714">
    <property type="entry name" value="Multidrug efflux transporter AcrB TolC docking domain, DN and DC subdomains"/>
    <property type="match status" value="2"/>
</dbReference>
<dbReference type="PRINTS" id="PR00702">
    <property type="entry name" value="ACRIFLAVINRP"/>
</dbReference>
<feature type="transmembrane region" description="Helical" evidence="9">
    <location>
        <begin position="342"/>
        <end position="361"/>
    </location>
</feature>
<dbReference type="GO" id="GO:0015562">
    <property type="term" value="F:efflux transmembrane transporter activity"/>
    <property type="evidence" value="ECO:0007669"/>
    <property type="project" value="InterPro"/>
</dbReference>
<keyword evidence="12" id="KW-1185">Reference proteome</keyword>
<dbReference type="Gene3D" id="3.30.70.1440">
    <property type="entry name" value="Multidrug efflux transporter AcrB pore domain"/>
    <property type="match status" value="1"/>
</dbReference>
<evidence type="ECO:0000256" key="4">
    <source>
        <dbReference type="ARBA" id="ARBA00022475"/>
    </source>
</evidence>
<feature type="transmembrane region" description="Helical" evidence="9">
    <location>
        <begin position="872"/>
        <end position="890"/>
    </location>
</feature>
<feature type="transmembrane region" description="Helical" evidence="9">
    <location>
        <begin position="532"/>
        <end position="554"/>
    </location>
</feature>
<dbReference type="SUPFAM" id="SSF82866">
    <property type="entry name" value="Multidrug efflux transporter AcrB transmembrane domain"/>
    <property type="match status" value="2"/>
</dbReference>
<evidence type="ECO:0000256" key="2">
    <source>
        <dbReference type="ARBA" id="ARBA00010942"/>
    </source>
</evidence>
<dbReference type="Gene3D" id="3.30.2090.10">
    <property type="entry name" value="Multidrug efflux transporter AcrB TolC docking domain, DN and DC subdomains"/>
    <property type="match status" value="2"/>
</dbReference>
<evidence type="ECO:0000256" key="9">
    <source>
        <dbReference type="RuleBase" id="RU364070"/>
    </source>
</evidence>
<dbReference type="GO" id="GO:0042910">
    <property type="term" value="F:xenobiotic transmembrane transporter activity"/>
    <property type="evidence" value="ECO:0007669"/>
    <property type="project" value="TreeGrafter"/>
</dbReference>
<dbReference type="PANTHER" id="PTHR32063">
    <property type="match status" value="1"/>
</dbReference>
<evidence type="ECO:0000256" key="5">
    <source>
        <dbReference type="ARBA" id="ARBA00022519"/>
    </source>
</evidence>
<dbReference type="PROSITE" id="PS50156">
    <property type="entry name" value="SSD"/>
    <property type="match status" value="1"/>
</dbReference>
<comment type="similarity">
    <text evidence="2 9">Belongs to the resistance-nodulation-cell division (RND) (TC 2.A.6) family.</text>
</comment>
<dbReference type="Proteomes" id="UP001161580">
    <property type="component" value="Unassembled WGS sequence"/>
</dbReference>
<feature type="transmembrane region" description="Helical" evidence="9">
    <location>
        <begin position="1008"/>
        <end position="1029"/>
    </location>
</feature>
<keyword evidence="4" id="KW-1003">Cell membrane</keyword>
<dbReference type="EMBL" id="JALDYZ010000002">
    <property type="protein sequence ID" value="MDI7921328.1"/>
    <property type="molecule type" value="Genomic_DNA"/>
</dbReference>
<dbReference type="InterPro" id="IPR027463">
    <property type="entry name" value="AcrB_DN_DC_subdom"/>
</dbReference>
<dbReference type="InterPro" id="IPR004764">
    <property type="entry name" value="MdtF-like"/>
</dbReference>
<feature type="transmembrane region" description="Helical" evidence="9">
    <location>
        <begin position="969"/>
        <end position="988"/>
    </location>
</feature>
<dbReference type="Gene3D" id="1.20.1640.10">
    <property type="entry name" value="Multidrug efflux transporter AcrB transmembrane domain"/>
    <property type="match status" value="2"/>
</dbReference>
<protein>
    <recommendedName>
        <fullName evidence="9">Efflux pump membrane transporter</fullName>
    </recommendedName>
</protein>
<reference evidence="11" key="1">
    <citation type="submission" date="2022-03" db="EMBL/GenBank/DDBJ databases">
        <title>Fererhizobium litorale gen. nov., sp. nov., isolated from sandy sediments of the Sea of Japan seashore.</title>
        <authorList>
            <person name="Romanenko L."/>
            <person name="Kurilenko V."/>
            <person name="Otstavnykh N."/>
            <person name="Svetashev V."/>
            <person name="Tekutyeva L."/>
            <person name="Isaeva M."/>
            <person name="Mikhailov V."/>
        </authorList>
    </citation>
    <scope>NUCLEOTIDE SEQUENCE</scope>
    <source>
        <strain evidence="11">KMM 9576</strain>
    </source>
</reference>
<feature type="transmembrane region" description="Helical" evidence="9">
    <location>
        <begin position="473"/>
        <end position="500"/>
    </location>
</feature>
<name>A0AAE3U2F9_9HYPH</name>
<dbReference type="InterPro" id="IPR001036">
    <property type="entry name" value="Acrflvin-R"/>
</dbReference>
<keyword evidence="8 9" id="KW-0472">Membrane</keyword>
<dbReference type="GO" id="GO:0009636">
    <property type="term" value="P:response to toxic substance"/>
    <property type="evidence" value="ECO:0007669"/>
    <property type="project" value="UniProtKB-ARBA"/>
</dbReference>
<evidence type="ECO:0000313" key="11">
    <source>
        <dbReference type="EMBL" id="MDI7921328.1"/>
    </source>
</evidence>
<feature type="transmembrane region" description="Helical" evidence="9">
    <location>
        <begin position="923"/>
        <end position="948"/>
    </location>
</feature>
<dbReference type="Gene3D" id="3.30.70.1430">
    <property type="entry name" value="Multidrug efflux transporter AcrB pore domain"/>
    <property type="match status" value="2"/>
</dbReference>
<feature type="domain" description="SSD" evidence="10">
    <location>
        <begin position="371"/>
        <end position="498"/>
    </location>
</feature>
<dbReference type="GO" id="GO:0005886">
    <property type="term" value="C:plasma membrane"/>
    <property type="evidence" value="ECO:0007669"/>
    <property type="project" value="UniProtKB-SubCell"/>
</dbReference>
<organism evidence="11 12">
    <name type="scientific">Ferirhizobium litorale</name>
    <dbReference type="NCBI Taxonomy" id="2927786"/>
    <lineage>
        <taxon>Bacteria</taxon>
        <taxon>Pseudomonadati</taxon>
        <taxon>Pseudomonadota</taxon>
        <taxon>Alphaproteobacteria</taxon>
        <taxon>Hyphomicrobiales</taxon>
        <taxon>Rhizobiaceae</taxon>
        <taxon>Ferirhizobium</taxon>
    </lineage>
</organism>
<keyword evidence="5 9" id="KW-0997">Cell inner membrane</keyword>
<dbReference type="FunFam" id="3.30.70.1430:FF:000001">
    <property type="entry name" value="Efflux pump membrane transporter"/>
    <property type="match status" value="1"/>
</dbReference>
<comment type="subcellular location">
    <subcellularLocation>
        <location evidence="1 9">Cell inner membrane</location>
        <topology evidence="1 9">Multi-pass membrane protein</topology>
    </subcellularLocation>
</comment>
<dbReference type="InterPro" id="IPR000731">
    <property type="entry name" value="SSD"/>
</dbReference>
<dbReference type="RefSeq" id="WP_311794252.1">
    <property type="nucleotide sequence ID" value="NZ_JALDYZ010000002.1"/>
</dbReference>
<evidence type="ECO:0000256" key="8">
    <source>
        <dbReference type="ARBA" id="ARBA00023136"/>
    </source>
</evidence>
<evidence type="ECO:0000256" key="7">
    <source>
        <dbReference type="ARBA" id="ARBA00022989"/>
    </source>
</evidence>
<keyword evidence="6 9" id="KW-0812">Transmembrane</keyword>
<dbReference type="PANTHER" id="PTHR32063:SF76">
    <property type="entry name" value="EFFLUX PUMP MEMBRANE TRANSPORTER"/>
    <property type="match status" value="1"/>
</dbReference>
<feature type="transmembrane region" description="Helical" evidence="9">
    <location>
        <begin position="897"/>
        <end position="917"/>
    </location>
</feature>
<feature type="transmembrane region" description="Helical" evidence="9">
    <location>
        <begin position="368"/>
        <end position="390"/>
    </location>
</feature>
<keyword evidence="3 9" id="KW-0813">Transport</keyword>
<dbReference type="FunFam" id="1.20.1640.10:FF:000001">
    <property type="entry name" value="Efflux pump membrane transporter"/>
    <property type="match status" value="1"/>
</dbReference>
<evidence type="ECO:0000313" key="12">
    <source>
        <dbReference type="Proteomes" id="UP001161580"/>
    </source>
</evidence>
<feature type="transmembrane region" description="Helical" evidence="9">
    <location>
        <begin position="396"/>
        <end position="418"/>
    </location>
</feature>
<gene>
    <name evidence="11" type="ORF">MRS75_04420</name>
</gene>
<accession>A0AAE3U2F9</accession>
<keyword evidence="7 9" id="KW-1133">Transmembrane helix</keyword>